<dbReference type="AlphaFoldDB" id="A0A0S8JWK9"/>
<name>A0A0S8JWK9_UNCW3</name>
<evidence type="ECO:0000313" key="7">
    <source>
        <dbReference type="EMBL" id="KPL14247.1"/>
    </source>
</evidence>
<comment type="caution">
    <text evidence="7">The sequence shown here is derived from an EMBL/GenBank/DDBJ whole genome shotgun (WGS) entry which is preliminary data.</text>
</comment>
<comment type="catalytic activity">
    <reaction evidence="1">
        <text>[protein]-peptidylproline (omega=180) = [protein]-peptidylproline (omega=0)</text>
        <dbReference type="Rhea" id="RHEA:16237"/>
        <dbReference type="Rhea" id="RHEA-COMP:10747"/>
        <dbReference type="Rhea" id="RHEA-COMP:10748"/>
        <dbReference type="ChEBI" id="CHEBI:83833"/>
        <dbReference type="ChEBI" id="CHEBI:83834"/>
        <dbReference type="EC" id="5.2.1.8"/>
    </reaction>
</comment>
<accession>A0A0S8JWK9</accession>
<keyword evidence="5" id="KW-0413">Isomerase</keyword>
<evidence type="ECO:0000256" key="4">
    <source>
        <dbReference type="ARBA" id="ARBA00023110"/>
    </source>
</evidence>
<dbReference type="Proteomes" id="UP000050975">
    <property type="component" value="Unassembled WGS sequence"/>
</dbReference>
<gene>
    <name evidence="7" type="ORF">AMJ74_03740</name>
</gene>
<dbReference type="PANTHER" id="PTHR47245:SF1">
    <property type="entry name" value="FOLDASE PROTEIN PRSA"/>
    <property type="match status" value="1"/>
</dbReference>
<evidence type="ECO:0000259" key="6">
    <source>
        <dbReference type="Pfam" id="PF13145"/>
    </source>
</evidence>
<protein>
    <recommendedName>
        <fullName evidence="2">peptidylprolyl isomerase</fullName>
        <ecNumber evidence="2">5.2.1.8</ecNumber>
    </recommendedName>
</protein>
<proteinExistence type="predicted"/>
<feature type="domain" description="PpiC" evidence="6">
    <location>
        <begin position="109"/>
        <end position="222"/>
    </location>
</feature>
<keyword evidence="4" id="KW-0697">Rotamase</keyword>
<reference evidence="7 8" key="1">
    <citation type="journal article" date="2015" name="Microbiome">
        <title>Genomic resolution of linkages in carbon, nitrogen, and sulfur cycling among widespread estuary sediment bacteria.</title>
        <authorList>
            <person name="Baker B.J."/>
            <person name="Lazar C.S."/>
            <person name="Teske A.P."/>
            <person name="Dick G.J."/>
        </authorList>
    </citation>
    <scope>NUCLEOTIDE SEQUENCE [LARGE SCALE GENOMIC DNA]</scope>
    <source>
        <strain evidence="7">SM1_77</strain>
    </source>
</reference>
<dbReference type="SUPFAM" id="SSF109998">
    <property type="entry name" value="Triger factor/SurA peptide-binding domain-like"/>
    <property type="match status" value="1"/>
</dbReference>
<evidence type="ECO:0000313" key="8">
    <source>
        <dbReference type="Proteomes" id="UP000050975"/>
    </source>
</evidence>
<evidence type="ECO:0000256" key="3">
    <source>
        <dbReference type="ARBA" id="ARBA00022729"/>
    </source>
</evidence>
<dbReference type="PANTHER" id="PTHR47245">
    <property type="entry name" value="PEPTIDYLPROLYL ISOMERASE"/>
    <property type="match status" value="1"/>
</dbReference>
<dbReference type="Gene3D" id="3.10.50.40">
    <property type="match status" value="1"/>
</dbReference>
<dbReference type="EMBL" id="LJVE01000059">
    <property type="protein sequence ID" value="KPL14247.1"/>
    <property type="molecule type" value="Genomic_DNA"/>
</dbReference>
<keyword evidence="3" id="KW-0732">Signal</keyword>
<dbReference type="InterPro" id="IPR027304">
    <property type="entry name" value="Trigger_fact/SurA_dom_sf"/>
</dbReference>
<dbReference type="Pfam" id="PF13145">
    <property type="entry name" value="Rotamase_2"/>
    <property type="match status" value="1"/>
</dbReference>
<dbReference type="EC" id="5.2.1.8" evidence="2"/>
<dbReference type="InterPro" id="IPR050245">
    <property type="entry name" value="PrsA_foldase"/>
</dbReference>
<dbReference type="SUPFAM" id="SSF54534">
    <property type="entry name" value="FKBP-like"/>
    <property type="match status" value="1"/>
</dbReference>
<evidence type="ECO:0000256" key="5">
    <source>
        <dbReference type="ARBA" id="ARBA00023235"/>
    </source>
</evidence>
<sequence length="429" mass="49904">MKNLKYLFIPFFLFVITCSFENKTLLSVNKSNYSVADFQERFQFTPNDDSAMKRERIDEFVKQMIVVEEAKAMGYEDDPVVRAAFAANQRDVIWRSYYNDVVVNKVKVRDSEVREVYNKIVEQYHLAQIVVAEESLANHLKMELKKGSSFEDLLAYSLDTISENGDIGTFSAISIPPEIVKVLKNVKEGGVTEQVKFGEYYMIFKVVEHSIADQPSYEEVKENISNNLWQEKVRAAGEDYYNKLIEKARVEYNPEGLDILMKPESLITEEDLNTWVVKKYDSSCVYVRSVIDAVQYLRSGARVDPKYLIDKELIPDLVYDEAIKNYHDKRQTTKRKLQNAYTSLLYQKFYSDHVIERAVVDSSEVIEYYRGHRDEFKDKDLSEAFSIAKARVRDAKVDSMRSELFAMLREKHKPEINEAALAQLLKEDK</sequence>
<dbReference type="GO" id="GO:0003755">
    <property type="term" value="F:peptidyl-prolyl cis-trans isomerase activity"/>
    <property type="evidence" value="ECO:0007669"/>
    <property type="project" value="UniProtKB-KW"/>
</dbReference>
<evidence type="ECO:0000256" key="1">
    <source>
        <dbReference type="ARBA" id="ARBA00000971"/>
    </source>
</evidence>
<organism evidence="7 8">
    <name type="scientific">candidate division WOR_3 bacterium SM1_77</name>
    <dbReference type="NCBI Taxonomy" id="1703778"/>
    <lineage>
        <taxon>Bacteria</taxon>
        <taxon>Bacteria division WOR-3</taxon>
    </lineage>
</organism>
<evidence type="ECO:0000256" key="2">
    <source>
        <dbReference type="ARBA" id="ARBA00013194"/>
    </source>
</evidence>
<dbReference type="InterPro" id="IPR046357">
    <property type="entry name" value="PPIase_dom_sf"/>
</dbReference>
<dbReference type="InterPro" id="IPR000297">
    <property type="entry name" value="PPIase_PpiC"/>
</dbReference>